<organism evidence="2 3">
    <name type="scientific">Mytilus galloprovincialis</name>
    <name type="common">Mediterranean mussel</name>
    <dbReference type="NCBI Taxonomy" id="29158"/>
    <lineage>
        <taxon>Eukaryota</taxon>
        <taxon>Metazoa</taxon>
        <taxon>Spiralia</taxon>
        <taxon>Lophotrochozoa</taxon>
        <taxon>Mollusca</taxon>
        <taxon>Bivalvia</taxon>
        <taxon>Autobranchia</taxon>
        <taxon>Pteriomorphia</taxon>
        <taxon>Mytilida</taxon>
        <taxon>Mytiloidea</taxon>
        <taxon>Mytilidae</taxon>
        <taxon>Mytilinae</taxon>
        <taxon>Mytilus</taxon>
    </lineage>
</organism>
<keyword evidence="3" id="KW-1185">Reference proteome</keyword>
<dbReference type="AlphaFoldDB" id="A0A8B6F5K2"/>
<proteinExistence type="predicted"/>
<sequence>MSELRTITDEESILRMSGTFGSSKTVSINNFGGITYIHLKCPKKSGTGWKSFTMSMTEYRELNSRNQKREEEALRAMRDTEEHGETSSLKRGSTVKLESTPLAKKMRDAETEIPITVESDEDA</sequence>
<reference evidence="2" key="1">
    <citation type="submission" date="2018-11" db="EMBL/GenBank/DDBJ databases">
        <authorList>
            <person name="Alioto T."/>
            <person name="Alioto T."/>
        </authorList>
    </citation>
    <scope>NUCLEOTIDE SEQUENCE</scope>
</reference>
<evidence type="ECO:0000256" key="1">
    <source>
        <dbReference type="SAM" id="MobiDB-lite"/>
    </source>
</evidence>
<gene>
    <name evidence="2" type="ORF">MGAL_10B072100</name>
</gene>
<comment type="caution">
    <text evidence="2">The sequence shown here is derived from an EMBL/GenBank/DDBJ whole genome shotgun (WGS) entry which is preliminary data.</text>
</comment>
<feature type="compositionally biased region" description="Basic and acidic residues" evidence="1">
    <location>
        <begin position="63"/>
        <end position="85"/>
    </location>
</feature>
<evidence type="ECO:0000313" key="3">
    <source>
        <dbReference type="Proteomes" id="UP000596742"/>
    </source>
</evidence>
<dbReference type="EMBL" id="UYJE01006325">
    <property type="protein sequence ID" value="VDI45056.1"/>
    <property type="molecule type" value="Genomic_DNA"/>
</dbReference>
<evidence type="ECO:0000313" key="2">
    <source>
        <dbReference type="EMBL" id="VDI45056.1"/>
    </source>
</evidence>
<accession>A0A8B6F5K2</accession>
<feature type="region of interest" description="Disordered" evidence="1">
    <location>
        <begin position="63"/>
        <end position="123"/>
    </location>
</feature>
<name>A0A8B6F5K2_MYTGA</name>
<dbReference type="Proteomes" id="UP000596742">
    <property type="component" value="Unassembled WGS sequence"/>
</dbReference>
<protein>
    <submittedName>
        <fullName evidence="2">Uncharacterized protein</fullName>
    </submittedName>
</protein>